<dbReference type="GO" id="GO:0005524">
    <property type="term" value="F:ATP binding"/>
    <property type="evidence" value="ECO:0007669"/>
    <property type="project" value="UniProtKB-KW"/>
</dbReference>
<protein>
    <submittedName>
        <fullName evidence="5">ABC-2 type transport system ATP-binding protein</fullName>
    </submittedName>
</protein>
<comment type="caution">
    <text evidence="5">The sequence shown here is derived from an EMBL/GenBank/DDBJ whole genome shotgun (WGS) entry which is preliminary data.</text>
</comment>
<dbReference type="RefSeq" id="WP_134169837.1">
    <property type="nucleotide sequence ID" value="NZ_SODD01000022.1"/>
</dbReference>
<dbReference type="GO" id="GO:0016887">
    <property type="term" value="F:ATP hydrolysis activity"/>
    <property type="evidence" value="ECO:0007669"/>
    <property type="project" value="InterPro"/>
</dbReference>
<evidence type="ECO:0000313" key="5">
    <source>
        <dbReference type="EMBL" id="TDW16546.1"/>
    </source>
</evidence>
<dbReference type="Gene3D" id="3.40.50.300">
    <property type="entry name" value="P-loop containing nucleotide triphosphate hydrolases"/>
    <property type="match status" value="1"/>
</dbReference>
<dbReference type="InterPro" id="IPR003439">
    <property type="entry name" value="ABC_transporter-like_ATP-bd"/>
</dbReference>
<name>A0A4R7ZHK3_9FIRM</name>
<evidence type="ECO:0000313" key="6">
    <source>
        <dbReference type="Proteomes" id="UP000294743"/>
    </source>
</evidence>
<dbReference type="AlphaFoldDB" id="A0A4R7ZHK3"/>
<keyword evidence="6" id="KW-1185">Reference proteome</keyword>
<dbReference type="PROSITE" id="PS50893">
    <property type="entry name" value="ABC_TRANSPORTER_2"/>
    <property type="match status" value="1"/>
</dbReference>
<dbReference type="InterPro" id="IPR051782">
    <property type="entry name" value="ABC_Transporter_VariousFunc"/>
</dbReference>
<dbReference type="OrthoDB" id="9809205at2"/>
<dbReference type="EMBL" id="SODD01000022">
    <property type="protein sequence ID" value="TDW16546.1"/>
    <property type="molecule type" value="Genomic_DNA"/>
</dbReference>
<dbReference type="InterPro" id="IPR027417">
    <property type="entry name" value="P-loop_NTPase"/>
</dbReference>
<reference evidence="5 6" key="1">
    <citation type="submission" date="2019-03" db="EMBL/GenBank/DDBJ databases">
        <title>Genomic Encyclopedia of Type Strains, Phase IV (KMG-IV): sequencing the most valuable type-strain genomes for metagenomic binning, comparative biology and taxonomic classification.</title>
        <authorList>
            <person name="Goeker M."/>
        </authorList>
    </citation>
    <scope>NUCLEOTIDE SEQUENCE [LARGE SCALE GENOMIC DNA]</scope>
    <source>
        <strain evidence="5 6">DSM 28867</strain>
    </source>
</reference>
<evidence type="ECO:0000259" key="4">
    <source>
        <dbReference type="PROSITE" id="PS50893"/>
    </source>
</evidence>
<sequence>MNVLEVKGLHKKYGSRDILHDVNFHVGLHEIVGFVGPNGTGKSTTMKCIAGLTEFHQGQILIHGHDIQKDRIAALSEQSSFIEGPALYPELSGKDNIKLFASLRGVSKERVQEMIDMTKLEKHINRKVGQYSMGMKQRVALAIALMSKPKLIMLDEPTNGLDPSGILDLLSMVKEITQTEEVGFLFSCHTLSDVEKIADRVIFIKDGSMVDASTYEQSQKISYHVKVSKKAHEVFTQLGLIYQYHDLFQAYTVEIKDITLDTLLSALQDAQIEILEITKIEQSVETMYKDIYHEES</sequence>
<dbReference type="Proteomes" id="UP000294743">
    <property type="component" value="Unassembled WGS sequence"/>
</dbReference>
<keyword evidence="2" id="KW-0547">Nucleotide-binding</keyword>
<dbReference type="SMART" id="SM00382">
    <property type="entry name" value="AAA"/>
    <property type="match status" value="1"/>
</dbReference>
<proteinExistence type="predicted"/>
<evidence type="ECO:0000256" key="2">
    <source>
        <dbReference type="ARBA" id="ARBA00022741"/>
    </source>
</evidence>
<dbReference type="Pfam" id="PF00005">
    <property type="entry name" value="ABC_tran"/>
    <property type="match status" value="1"/>
</dbReference>
<dbReference type="PANTHER" id="PTHR42939:SF1">
    <property type="entry name" value="ABC TRANSPORTER ATP-BINDING PROTEIN ALBC-RELATED"/>
    <property type="match status" value="1"/>
</dbReference>
<gene>
    <name evidence="5" type="ORF">EDD63_12228</name>
</gene>
<dbReference type="SUPFAM" id="SSF52540">
    <property type="entry name" value="P-loop containing nucleoside triphosphate hydrolases"/>
    <property type="match status" value="1"/>
</dbReference>
<evidence type="ECO:0000256" key="3">
    <source>
        <dbReference type="ARBA" id="ARBA00022840"/>
    </source>
</evidence>
<organism evidence="5 6">
    <name type="scientific">Breznakia blatticola</name>
    <dbReference type="NCBI Taxonomy" id="1754012"/>
    <lineage>
        <taxon>Bacteria</taxon>
        <taxon>Bacillati</taxon>
        <taxon>Bacillota</taxon>
        <taxon>Erysipelotrichia</taxon>
        <taxon>Erysipelotrichales</taxon>
        <taxon>Erysipelotrichaceae</taxon>
        <taxon>Breznakia</taxon>
    </lineage>
</organism>
<accession>A0A4R7ZHK3</accession>
<dbReference type="PANTHER" id="PTHR42939">
    <property type="entry name" value="ABC TRANSPORTER ATP-BINDING PROTEIN ALBC-RELATED"/>
    <property type="match status" value="1"/>
</dbReference>
<feature type="domain" description="ABC transporter" evidence="4">
    <location>
        <begin position="4"/>
        <end position="231"/>
    </location>
</feature>
<dbReference type="InterPro" id="IPR003593">
    <property type="entry name" value="AAA+_ATPase"/>
</dbReference>
<keyword evidence="3 5" id="KW-0067">ATP-binding</keyword>
<keyword evidence="1" id="KW-0813">Transport</keyword>
<evidence type="ECO:0000256" key="1">
    <source>
        <dbReference type="ARBA" id="ARBA00022448"/>
    </source>
</evidence>